<dbReference type="EMBL" id="QFNK01000167">
    <property type="protein sequence ID" value="PZO84693.1"/>
    <property type="molecule type" value="Genomic_DNA"/>
</dbReference>
<organism evidence="2 3">
    <name type="scientific">Micavibrio aeruginosavorus</name>
    <dbReference type="NCBI Taxonomy" id="349221"/>
    <lineage>
        <taxon>Bacteria</taxon>
        <taxon>Pseudomonadati</taxon>
        <taxon>Bdellovibrionota</taxon>
        <taxon>Bdellovibrionia</taxon>
        <taxon>Bdellovibrionales</taxon>
        <taxon>Pseudobdellovibrionaceae</taxon>
        <taxon>Micavibrio</taxon>
    </lineage>
</organism>
<evidence type="ECO:0000313" key="2">
    <source>
        <dbReference type="EMBL" id="PZO84693.1"/>
    </source>
</evidence>
<protein>
    <submittedName>
        <fullName evidence="2">Uncharacterized protein</fullName>
    </submittedName>
</protein>
<dbReference type="Proteomes" id="UP000249557">
    <property type="component" value="Unassembled WGS sequence"/>
</dbReference>
<keyword evidence="1" id="KW-0472">Membrane</keyword>
<gene>
    <name evidence="2" type="ORF">DI626_08025</name>
</gene>
<feature type="transmembrane region" description="Helical" evidence="1">
    <location>
        <begin position="21"/>
        <end position="39"/>
    </location>
</feature>
<evidence type="ECO:0000313" key="3">
    <source>
        <dbReference type="Proteomes" id="UP000249557"/>
    </source>
</evidence>
<sequence length="144" mass="15500">MSYYIEHDAHKHSSFSFGRSFLIVVIFAMAYLTTITVHAQDVTASGDAIQLTENNRAVITGTIVSAEDNVVIINAAGKDMKIDLTDVKLKAPADDVFEAGMNVTVEGEMNGNDFGVPLVKARAITATAGPSSTFYQQRNPYAVP</sequence>
<reference evidence="2 3" key="1">
    <citation type="submission" date="2017-08" db="EMBL/GenBank/DDBJ databases">
        <title>Infants hospitalized years apart are colonized by the same room-sourced microbial strains.</title>
        <authorList>
            <person name="Brooks B."/>
            <person name="Olm M.R."/>
            <person name="Firek B.A."/>
            <person name="Baker R."/>
            <person name="Thomas B.C."/>
            <person name="Morowitz M.J."/>
            <person name="Banfield J.F."/>
        </authorList>
    </citation>
    <scope>NUCLEOTIDE SEQUENCE [LARGE SCALE GENOMIC DNA]</scope>
    <source>
        <strain evidence="2">S2_018_000_R2_104</strain>
    </source>
</reference>
<comment type="caution">
    <text evidence="2">The sequence shown here is derived from an EMBL/GenBank/DDBJ whole genome shotgun (WGS) entry which is preliminary data.</text>
</comment>
<proteinExistence type="predicted"/>
<name>A0A2W4ZQQ9_9BACT</name>
<keyword evidence="1" id="KW-1133">Transmembrane helix</keyword>
<dbReference type="AlphaFoldDB" id="A0A2W4ZQQ9"/>
<accession>A0A2W4ZQQ9</accession>
<keyword evidence="1" id="KW-0812">Transmembrane</keyword>
<evidence type="ECO:0000256" key="1">
    <source>
        <dbReference type="SAM" id="Phobius"/>
    </source>
</evidence>